<sequence>MNKKFYWLAGFAALMMTAACSDDNVVNENPTPDPEPEVNEYVGEMQMYDAASQAGRVHVYPQTRALKSERLSLVAKVDVPTPQAAYNWSVTSLYFDTEKSFLYATWHSNMQAGTGTLPAVWGGAFDVYSINKNSQGDADEGVDIDYFQPKLLSTGVATDMKFEHVMRKGNNLFLSGTQVKNGGGVARADVSAATSGSTAPLEYEIIGFPGSSVNATAVTEDGQIIAISGYTGTFGTFNENIEAGPYQDAEGNNRAELNLHDAKPRVDWGGKYVTDDAKYMLRDDTDEAIIILNDEEQHYPNYRLGYKLLSSERSAEKYEVDENGKFLGWELVDGTEAQKYGKHVLVVKDGYAYVAAGWNGLRVHDLNDNGREVRWQTQDADKQNNGPYTTGLFADDDYLYAATSQGLRVYTFKEDGGLELFAFEVENYDENGAPQRDEDGNYQPAKTETAERHSCNFVVAGEFNDGSKYIYVAYGKSGIRMYKLNPDAEETTKPE</sequence>
<feature type="signal peptide" evidence="1">
    <location>
        <begin position="1"/>
        <end position="21"/>
    </location>
</feature>
<reference evidence="2" key="1">
    <citation type="journal article" date="2021" name="PeerJ">
        <title>Extensive microbial diversity within the chicken gut microbiome revealed by metagenomics and culture.</title>
        <authorList>
            <person name="Gilroy R."/>
            <person name="Ravi A."/>
            <person name="Getino M."/>
            <person name="Pursley I."/>
            <person name="Horton D.L."/>
            <person name="Alikhan N.F."/>
            <person name="Baker D."/>
            <person name="Gharbi K."/>
            <person name="Hall N."/>
            <person name="Watson M."/>
            <person name="Adriaenssens E.M."/>
            <person name="Foster-Nyarko E."/>
            <person name="Jarju S."/>
            <person name="Secka A."/>
            <person name="Antonio M."/>
            <person name="Oren A."/>
            <person name="Chaudhuri R.R."/>
            <person name="La Ragione R."/>
            <person name="Hildebrand F."/>
            <person name="Pallen M.J."/>
        </authorList>
    </citation>
    <scope>NUCLEOTIDE SEQUENCE</scope>
    <source>
        <strain evidence="2">B3-3758</strain>
    </source>
</reference>
<evidence type="ECO:0008006" key="4">
    <source>
        <dbReference type="Google" id="ProtNLM"/>
    </source>
</evidence>
<gene>
    <name evidence="2" type="ORF">H9791_09620</name>
</gene>
<organism evidence="2 3">
    <name type="scientific">Candidatus Bacteroides intestinipullorum</name>
    <dbReference type="NCBI Taxonomy" id="2838471"/>
    <lineage>
        <taxon>Bacteria</taxon>
        <taxon>Pseudomonadati</taxon>
        <taxon>Bacteroidota</taxon>
        <taxon>Bacteroidia</taxon>
        <taxon>Bacteroidales</taxon>
        <taxon>Bacteroidaceae</taxon>
        <taxon>Bacteroides</taxon>
    </lineage>
</organism>
<name>A0A9E2NP63_9BACE</name>
<proteinExistence type="predicted"/>
<dbReference type="EMBL" id="JAHLFO010000132">
    <property type="protein sequence ID" value="MBU3814740.1"/>
    <property type="molecule type" value="Genomic_DNA"/>
</dbReference>
<dbReference type="PROSITE" id="PS51257">
    <property type="entry name" value="PROKAR_LIPOPROTEIN"/>
    <property type="match status" value="1"/>
</dbReference>
<evidence type="ECO:0000313" key="3">
    <source>
        <dbReference type="Proteomes" id="UP000824236"/>
    </source>
</evidence>
<dbReference type="Proteomes" id="UP000824236">
    <property type="component" value="Unassembled WGS sequence"/>
</dbReference>
<protein>
    <recommendedName>
        <fullName evidence="4">Lipoprotein</fullName>
    </recommendedName>
</protein>
<feature type="chain" id="PRO_5038746483" description="Lipoprotein" evidence="1">
    <location>
        <begin position="22"/>
        <end position="495"/>
    </location>
</feature>
<keyword evidence="1" id="KW-0732">Signal</keyword>
<accession>A0A9E2NP63</accession>
<reference evidence="2" key="2">
    <citation type="submission" date="2021-04" db="EMBL/GenBank/DDBJ databases">
        <authorList>
            <person name="Gilroy R."/>
        </authorList>
    </citation>
    <scope>NUCLEOTIDE SEQUENCE</scope>
    <source>
        <strain evidence="2">B3-3758</strain>
    </source>
</reference>
<dbReference type="AlphaFoldDB" id="A0A9E2NP63"/>
<evidence type="ECO:0000256" key="1">
    <source>
        <dbReference type="SAM" id="SignalP"/>
    </source>
</evidence>
<comment type="caution">
    <text evidence="2">The sequence shown here is derived from an EMBL/GenBank/DDBJ whole genome shotgun (WGS) entry which is preliminary data.</text>
</comment>
<dbReference type="SUPFAM" id="SSF69322">
    <property type="entry name" value="Tricorn protease domain 2"/>
    <property type="match status" value="1"/>
</dbReference>
<evidence type="ECO:0000313" key="2">
    <source>
        <dbReference type="EMBL" id="MBU3814740.1"/>
    </source>
</evidence>